<accession>A0A1T4KA13</accession>
<sequence>MLFGFICAVLILVSSVVFSLLAVLIDNFGDRCIEKIDGKF</sequence>
<dbReference type="EMBL" id="FUXC01000001">
    <property type="protein sequence ID" value="SJZ39288.1"/>
    <property type="molecule type" value="Genomic_DNA"/>
</dbReference>
<dbReference type="Proteomes" id="UP000190395">
    <property type="component" value="Unassembled WGS sequence"/>
</dbReference>
<organism evidence="1 2">
    <name type="scientific">Treponema berlinense</name>
    <dbReference type="NCBI Taxonomy" id="225004"/>
    <lineage>
        <taxon>Bacteria</taxon>
        <taxon>Pseudomonadati</taxon>
        <taxon>Spirochaetota</taxon>
        <taxon>Spirochaetia</taxon>
        <taxon>Spirochaetales</taxon>
        <taxon>Treponemataceae</taxon>
        <taxon>Treponema</taxon>
    </lineage>
</organism>
<name>A0A1T4KA13_9SPIR</name>
<evidence type="ECO:0000313" key="2">
    <source>
        <dbReference type="Proteomes" id="UP000190395"/>
    </source>
</evidence>
<evidence type="ECO:0000313" key="1">
    <source>
        <dbReference type="EMBL" id="SJZ39288.1"/>
    </source>
</evidence>
<proteinExistence type="predicted"/>
<dbReference type="GeneID" id="303368490"/>
<keyword evidence="2" id="KW-1185">Reference proteome</keyword>
<gene>
    <name evidence="1" type="ORF">SAMN02745152_00041</name>
</gene>
<dbReference type="AlphaFoldDB" id="A0A1T4KA13"/>
<reference evidence="1 2" key="1">
    <citation type="submission" date="2017-02" db="EMBL/GenBank/DDBJ databases">
        <authorList>
            <person name="Peterson S.W."/>
        </authorList>
    </citation>
    <scope>NUCLEOTIDE SEQUENCE [LARGE SCALE GENOMIC DNA]</scope>
    <source>
        <strain evidence="1 2">ATCC BAA-909</strain>
    </source>
</reference>
<dbReference type="RefSeq" id="WP_268811053.1">
    <property type="nucleotide sequence ID" value="NZ_CAMCOW010000030.1"/>
</dbReference>
<protein>
    <submittedName>
        <fullName evidence="1">Uncharacterized protein</fullName>
    </submittedName>
</protein>
<dbReference type="STRING" id="225004.SAMN02745152_00041"/>